<evidence type="ECO:0000313" key="2">
    <source>
        <dbReference type="EMBL" id="GEP53842.1"/>
    </source>
</evidence>
<evidence type="ECO:0000256" key="1">
    <source>
        <dbReference type="SAM" id="MobiDB-lite"/>
    </source>
</evidence>
<dbReference type="Proteomes" id="UP000321058">
    <property type="component" value="Unassembled WGS sequence"/>
</dbReference>
<feature type="compositionally biased region" description="Basic and acidic residues" evidence="1">
    <location>
        <begin position="7"/>
        <end position="17"/>
    </location>
</feature>
<dbReference type="AlphaFoldDB" id="A0A512N4D1"/>
<accession>A0A512N4D1</accession>
<reference evidence="2 3" key="1">
    <citation type="submission" date="2019-07" db="EMBL/GenBank/DDBJ databases">
        <title>Whole genome shotgun sequence of Reyranella soli NBRC 108950.</title>
        <authorList>
            <person name="Hosoyama A."/>
            <person name="Uohara A."/>
            <person name="Ohji S."/>
            <person name="Ichikawa N."/>
        </authorList>
    </citation>
    <scope>NUCLEOTIDE SEQUENCE [LARGE SCALE GENOMIC DNA]</scope>
    <source>
        <strain evidence="2 3">NBRC 108950</strain>
    </source>
</reference>
<comment type="caution">
    <text evidence="2">The sequence shown here is derived from an EMBL/GenBank/DDBJ whole genome shotgun (WGS) entry which is preliminary data.</text>
</comment>
<sequence>MIGGKRSGLDRAPRSDQLHGMSDDTTADAAGQFALAQRIDRFVKGLERARRSPNRRESYHVIAALQCLQDGQYAAGETAMANAERVAPLPPEAATRLESDQTVAAAELRTTLDAIMSRRS</sequence>
<dbReference type="EMBL" id="BKAJ01000018">
    <property type="protein sequence ID" value="GEP53842.1"/>
    <property type="molecule type" value="Genomic_DNA"/>
</dbReference>
<keyword evidence="3" id="KW-1185">Reference proteome</keyword>
<feature type="region of interest" description="Disordered" evidence="1">
    <location>
        <begin position="1"/>
        <end position="26"/>
    </location>
</feature>
<evidence type="ECO:0000313" key="3">
    <source>
        <dbReference type="Proteomes" id="UP000321058"/>
    </source>
</evidence>
<organism evidence="2 3">
    <name type="scientific">Reyranella soli</name>
    <dbReference type="NCBI Taxonomy" id="1230389"/>
    <lineage>
        <taxon>Bacteria</taxon>
        <taxon>Pseudomonadati</taxon>
        <taxon>Pseudomonadota</taxon>
        <taxon>Alphaproteobacteria</taxon>
        <taxon>Hyphomicrobiales</taxon>
        <taxon>Reyranellaceae</taxon>
        <taxon>Reyranella</taxon>
    </lineage>
</organism>
<protein>
    <submittedName>
        <fullName evidence="2">Uncharacterized protein</fullName>
    </submittedName>
</protein>
<name>A0A512N4D1_9HYPH</name>
<gene>
    <name evidence="2" type="ORF">RSO01_10080</name>
</gene>
<proteinExistence type="predicted"/>